<comment type="subcellular location">
    <subcellularLocation>
        <location evidence="1">Cytoplasm</location>
        <location evidence="1">Cytoskeleton</location>
        <location evidence="1">Cilium axoneme</location>
    </subcellularLocation>
</comment>
<evidence type="ECO:0000313" key="3">
    <source>
        <dbReference type="EMBL" id="PNH04597.1"/>
    </source>
</evidence>
<proteinExistence type="predicted"/>
<organism evidence="3 4">
    <name type="scientific">Tetrabaena socialis</name>
    <dbReference type="NCBI Taxonomy" id="47790"/>
    <lineage>
        <taxon>Eukaryota</taxon>
        <taxon>Viridiplantae</taxon>
        <taxon>Chlorophyta</taxon>
        <taxon>core chlorophytes</taxon>
        <taxon>Chlorophyceae</taxon>
        <taxon>CS clade</taxon>
        <taxon>Chlamydomonadales</taxon>
        <taxon>Tetrabaenaceae</taxon>
        <taxon>Tetrabaena</taxon>
    </lineage>
</organism>
<keyword evidence="4" id="KW-1185">Reference proteome</keyword>
<dbReference type="AlphaFoldDB" id="A0A2J7ZWE5"/>
<dbReference type="InterPro" id="IPR032675">
    <property type="entry name" value="LRR_dom_sf"/>
</dbReference>
<dbReference type="SUPFAM" id="SSF52047">
    <property type="entry name" value="RNI-like"/>
    <property type="match status" value="1"/>
</dbReference>
<dbReference type="OrthoDB" id="563069at2759"/>
<name>A0A2J7ZWE5_9CHLO</name>
<gene>
    <name evidence="3" type="ORF">TSOC_009250</name>
</gene>
<sequence length="445" mass="46890">MKAYGVEVSHQAEVAVSALAPRLTVLKSLDLEGLHEAMSYRPLQQHVMYGTLASMPCLESLVLPGCRSLECIGPLAGSSCLRSLAIEDDKFVNERDMGEIAPSRSLSHQALAGIATLQRLPQFTLQSCIFSCGVEGVADAGLVELLASLPPSVEELNVGAVVPPAWDDEDKPGPRVEASLQRGSVRSLKLSCLGDAITAHHVFVLVEVLLGWPALGPELERLELSALVLNDSDELRLPPLLELFGRCRQTKLQTLVLGLQASVGGVQRLLQLLPQVNTVEVELMDGGRAYNARLWQRADQQPGQPLPAGDPAAASPADPAADLSTAVGNQQPSTGPNPVQLLNVALCSTAGIAAAVVAAATAAATAAAARLATAGVEAPVPGALLKVVALSSTYHSTMTNLMGRVSEVAQEMLGGRHGAEGWGEQERVRCALQLWILLRELPDEV</sequence>
<dbReference type="GO" id="GO:0005930">
    <property type="term" value="C:axoneme"/>
    <property type="evidence" value="ECO:0007669"/>
    <property type="project" value="UniProtKB-SubCell"/>
</dbReference>
<protein>
    <submittedName>
        <fullName evidence="3">Uncharacterized protein</fullName>
    </submittedName>
</protein>
<feature type="compositionally biased region" description="Low complexity" evidence="2">
    <location>
        <begin position="306"/>
        <end position="324"/>
    </location>
</feature>
<dbReference type="EMBL" id="PGGS01000375">
    <property type="protein sequence ID" value="PNH04597.1"/>
    <property type="molecule type" value="Genomic_DNA"/>
</dbReference>
<accession>A0A2J7ZWE5</accession>
<evidence type="ECO:0000313" key="4">
    <source>
        <dbReference type="Proteomes" id="UP000236333"/>
    </source>
</evidence>
<comment type="caution">
    <text evidence="3">The sequence shown here is derived from an EMBL/GenBank/DDBJ whole genome shotgun (WGS) entry which is preliminary data.</text>
</comment>
<dbReference type="Gene3D" id="3.80.10.10">
    <property type="entry name" value="Ribonuclease Inhibitor"/>
    <property type="match status" value="1"/>
</dbReference>
<evidence type="ECO:0000256" key="2">
    <source>
        <dbReference type="SAM" id="MobiDB-lite"/>
    </source>
</evidence>
<dbReference type="Proteomes" id="UP000236333">
    <property type="component" value="Unassembled WGS sequence"/>
</dbReference>
<reference evidence="3 4" key="1">
    <citation type="journal article" date="2017" name="Mol. Biol. Evol.">
        <title>The 4-celled Tetrabaena socialis nuclear genome reveals the essential components for genetic control of cell number at the origin of multicellularity in the volvocine lineage.</title>
        <authorList>
            <person name="Featherston J."/>
            <person name="Arakaki Y."/>
            <person name="Hanschen E.R."/>
            <person name="Ferris P.J."/>
            <person name="Michod R.E."/>
            <person name="Olson B.J.S.C."/>
            <person name="Nozaki H."/>
            <person name="Durand P.M."/>
        </authorList>
    </citation>
    <scope>NUCLEOTIDE SEQUENCE [LARGE SCALE GENOMIC DNA]</scope>
    <source>
        <strain evidence="3 4">NIES-571</strain>
    </source>
</reference>
<feature type="region of interest" description="Disordered" evidence="2">
    <location>
        <begin position="299"/>
        <end position="334"/>
    </location>
</feature>
<evidence type="ECO:0000256" key="1">
    <source>
        <dbReference type="ARBA" id="ARBA00004430"/>
    </source>
</evidence>